<proteinExistence type="predicted"/>
<name>A0A919BSX7_STRFL</name>
<comment type="caution">
    <text evidence="1">The sequence shown here is derived from an EMBL/GenBank/DDBJ whole genome shotgun (WGS) entry which is preliminary data.</text>
</comment>
<gene>
    <name evidence="1" type="ORF">GCM10017667_55830</name>
</gene>
<organism evidence="1 2">
    <name type="scientific">Streptomyces filamentosus</name>
    <name type="common">Streptomyces roseosporus</name>
    <dbReference type="NCBI Taxonomy" id="67294"/>
    <lineage>
        <taxon>Bacteria</taxon>
        <taxon>Bacillati</taxon>
        <taxon>Actinomycetota</taxon>
        <taxon>Actinomycetes</taxon>
        <taxon>Kitasatosporales</taxon>
        <taxon>Streptomycetaceae</taxon>
        <taxon>Streptomyces</taxon>
    </lineage>
</organism>
<keyword evidence="2" id="KW-1185">Reference proteome</keyword>
<dbReference type="Proteomes" id="UP000632849">
    <property type="component" value="Unassembled WGS sequence"/>
</dbReference>
<evidence type="ECO:0000313" key="1">
    <source>
        <dbReference type="EMBL" id="GHG15165.1"/>
    </source>
</evidence>
<dbReference type="EMBL" id="BNBE01000003">
    <property type="protein sequence ID" value="GHG15165.1"/>
    <property type="molecule type" value="Genomic_DNA"/>
</dbReference>
<dbReference type="AlphaFoldDB" id="A0A919BSX7"/>
<evidence type="ECO:0000313" key="2">
    <source>
        <dbReference type="Proteomes" id="UP000632849"/>
    </source>
</evidence>
<protein>
    <submittedName>
        <fullName evidence="1">Uncharacterized protein</fullName>
    </submittedName>
</protein>
<accession>A0A919BSX7</accession>
<reference evidence="1" key="2">
    <citation type="submission" date="2020-09" db="EMBL/GenBank/DDBJ databases">
        <authorList>
            <person name="Sun Q."/>
            <person name="Ohkuma M."/>
        </authorList>
    </citation>
    <scope>NUCLEOTIDE SEQUENCE</scope>
    <source>
        <strain evidence="1">JCM 4122</strain>
    </source>
</reference>
<sequence length="82" mass="8726">MALFSRKPKHPKPTVQLADVAAGLTTFAADLLSGDRLAVDMAGPDGEMPFTGEDWAAYPTGQYRLDRLAHFGGPSPLDLPDA</sequence>
<reference evidence="1" key="1">
    <citation type="journal article" date="2014" name="Int. J. Syst. Evol. Microbiol.">
        <title>Complete genome sequence of Corynebacterium casei LMG S-19264T (=DSM 44701T), isolated from a smear-ripened cheese.</title>
        <authorList>
            <consortium name="US DOE Joint Genome Institute (JGI-PGF)"/>
            <person name="Walter F."/>
            <person name="Albersmeier A."/>
            <person name="Kalinowski J."/>
            <person name="Ruckert C."/>
        </authorList>
    </citation>
    <scope>NUCLEOTIDE SEQUENCE</scope>
    <source>
        <strain evidence="1">JCM 4122</strain>
    </source>
</reference>
<dbReference type="RefSeq" id="WP_190043571.1">
    <property type="nucleotide sequence ID" value="NZ_BNBE01000003.1"/>
</dbReference>